<evidence type="ECO:0000313" key="2">
    <source>
        <dbReference type="EMBL" id="TKR63045.1"/>
    </source>
</evidence>
<protein>
    <recommendedName>
        <fullName evidence="4">7TM GPCR serpentine receptor class x (Srx) domain-containing protein</fullName>
    </recommendedName>
</protein>
<keyword evidence="1" id="KW-0812">Transmembrane</keyword>
<organism evidence="2 3">
    <name type="scientific">Steinernema carpocapsae</name>
    <name type="common">Entomopathogenic nematode</name>
    <dbReference type="NCBI Taxonomy" id="34508"/>
    <lineage>
        <taxon>Eukaryota</taxon>
        <taxon>Metazoa</taxon>
        <taxon>Ecdysozoa</taxon>
        <taxon>Nematoda</taxon>
        <taxon>Chromadorea</taxon>
        <taxon>Rhabditida</taxon>
        <taxon>Tylenchina</taxon>
        <taxon>Panagrolaimomorpha</taxon>
        <taxon>Strongyloidoidea</taxon>
        <taxon>Steinernematidae</taxon>
        <taxon>Steinernema</taxon>
    </lineage>
</organism>
<feature type="transmembrane region" description="Helical" evidence="1">
    <location>
        <begin position="177"/>
        <end position="195"/>
    </location>
</feature>
<keyword evidence="3" id="KW-1185">Reference proteome</keyword>
<feature type="transmembrane region" description="Helical" evidence="1">
    <location>
        <begin position="6"/>
        <end position="28"/>
    </location>
</feature>
<evidence type="ECO:0008006" key="4">
    <source>
        <dbReference type="Google" id="ProtNLM"/>
    </source>
</evidence>
<feature type="transmembrane region" description="Helical" evidence="1">
    <location>
        <begin position="92"/>
        <end position="114"/>
    </location>
</feature>
<sequence>MLGITVFLVNVSELCFFGLAVFDAILALNRTKVMFDVNYPAIFDYILQLSVWLLAITTAVISIFGLTGFQFSDDFLSVVPDFSLPWEATYEAFSAKYGIVCTLVALLCYIVIILKILYDKSQTRHGGLNILEKNILIFAFIKFIGDLVCALSVQLATLAQNNGGDESLVQKFGLASGYLYMVVVLCLPPVLFLALNK</sequence>
<reference evidence="2 3" key="2">
    <citation type="journal article" date="2019" name="G3 (Bethesda)">
        <title>Hybrid Assembly of the Genome of the Entomopathogenic Nematode Steinernema carpocapsae Identifies the X-Chromosome.</title>
        <authorList>
            <person name="Serra L."/>
            <person name="Macchietto M."/>
            <person name="Macias-Munoz A."/>
            <person name="McGill C.J."/>
            <person name="Rodriguez I.M."/>
            <person name="Rodriguez B."/>
            <person name="Murad R."/>
            <person name="Mortazavi A."/>
        </authorList>
    </citation>
    <scope>NUCLEOTIDE SEQUENCE [LARGE SCALE GENOMIC DNA]</scope>
    <source>
        <strain evidence="2 3">ALL</strain>
    </source>
</reference>
<keyword evidence="1" id="KW-0472">Membrane</keyword>
<feature type="transmembrane region" description="Helical" evidence="1">
    <location>
        <begin position="49"/>
        <end position="72"/>
    </location>
</feature>
<name>A0A4V5ZYB5_STECR</name>
<reference evidence="2 3" key="1">
    <citation type="journal article" date="2015" name="Genome Biol.">
        <title>Comparative genomics of Steinernema reveals deeply conserved gene regulatory networks.</title>
        <authorList>
            <person name="Dillman A.R."/>
            <person name="Macchietto M."/>
            <person name="Porter C.F."/>
            <person name="Rogers A."/>
            <person name="Williams B."/>
            <person name="Antoshechkin I."/>
            <person name="Lee M.M."/>
            <person name="Goodwin Z."/>
            <person name="Lu X."/>
            <person name="Lewis E.E."/>
            <person name="Goodrich-Blair H."/>
            <person name="Stock S.P."/>
            <person name="Adams B.J."/>
            <person name="Sternberg P.W."/>
            <person name="Mortazavi A."/>
        </authorList>
    </citation>
    <scope>NUCLEOTIDE SEQUENCE [LARGE SCALE GENOMIC DNA]</scope>
    <source>
        <strain evidence="2 3">ALL</strain>
    </source>
</reference>
<evidence type="ECO:0000256" key="1">
    <source>
        <dbReference type="SAM" id="Phobius"/>
    </source>
</evidence>
<feature type="transmembrane region" description="Helical" evidence="1">
    <location>
        <begin position="135"/>
        <end position="157"/>
    </location>
</feature>
<evidence type="ECO:0000313" key="3">
    <source>
        <dbReference type="Proteomes" id="UP000298663"/>
    </source>
</evidence>
<comment type="caution">
    <text evidence="2">The sequence shown here is derived from an EMBL/GenBank/DDBJ whole genome shotgun (WGS) entry which is preliminary data.</text>
</comment>
<accession>A0A4V5ZYB5</accession>
<keyword evidence="1" id="KW-1133">Transmembrane helix</keyword>
<dbReference type="EMBL" id="AZBU02000010">
    <property type="protein sequence ID" value="TKR63045.1"/>
    <property type="molecule type" value="Genomic_DNA"/>
</dbReference>
<gene>
    <name evidence="2" type="ORF">L596_026928</name>
</gene>
<dbReference type="Proteomes" id="UP000298663">
    <property type="component" value="Unassembled WGS sequence"/>
</dbReference>
<proteinExistence type="predicted"/>
<dbReference type="AlphaFoldDB" id="A0A4V5ZYB5"/>